<protein>
    <submittedName>
        <fullName evidence="3">Cell wall endopeptidase</fullName>
    </submittedName>
</protein>
<dbReference type="PANTHER" id="PTHR21666:SF289">
    <property type="entry name" value="L-ALA--D-GLU ENDOPEPTIDASE"/>
    <property type="match status" value="1"/>
</dbReference>
<comment type="caution">
    <text evidence="3">The sequence shown here is derived from an EMBL/GenBank/DDBJ whole genome shotgun (WGS) entry which is preliminary data.</text>
</comment>
<dbReference type="GO" id="GO:0004222">
    <property type="term" value="F:metalloendopeptidase activity"/>
    <property type="evidence" value="ECO:0007669"/>
    <property type="project" value="TreeGrafter"/>
</dbReference>
<dbReference type="SUPFAM" id="SSF51261">
    <property type="entry name" value="Duplicated hybrid motif"/>
    <property type="match status" value="1"/>
</dbReference>
<evidence type="ECO:0000313" key="3">
    <source>
        <dbReference type="EMBL" id="GAM65264.1"/>
    </source>
</evidence>
<name>A0A0B8PRH2_9VIBR</name>
<feature type="domain" description="M23ase beta-sheet core" evidence="2">
    <location>
        <begin position="126"/>
        <end position="221"/>
    </location>
</feature>
<dbReference type="Pfam" id="PF01551">
    <property type="entry name" value="Peptidase_M23"/>
    <property type="match status" value="1"/>
</dbReference>
<dbReference type="Proteomes" id="UP000031670">
    <property type="component" value="Unassembled WGS sequence"/>
</dbReference>
<dbReference type="InterPro" id="IPR016047">
    <property type="entry name" value="M23ase_b-sheet_dom"/>
</dbReference>
<gene>
    <name evidence="3" type="ORF">JCM19232_4229</name>
</gene>
<accession>A0A0B8PRH2</accession>
<dbReference type="Gene3D" id="2.70.70.10">
    <property type="entry name" value="Glucose Permease (Domain IIA)"/>
    <property type="match status" value="1"/>
</dbReference>
<proteinExistence type="predicted"/>
<dbReference type="InterPro" id="IPR011055">
    <property type="entry name" value="Dup_hybrid_motif"/>
</dbReference>
<reference evidence="3 4" key="1">
    <citation type="submission" date="2015-01" db="EMBL/GenBank/DDBJ databases">
        <title>Vibrio sp. C5 JCM 19232 whole genome shotgun sequence.</title>
        <authorList>
            <person name="Sawabe T."/>
            <person name="Meirelles P."/>
            <person name="Feng G."/>
            <person name="Sayaka M."/>
            <person name="Hattori M."/>
            <person name="Ohkuma M."/>
        </authorList>
    </citation>
    <scope>NUCLEOTIDE SEQUENCE [LARGE SCALE GENOMIC DNA]</scope>
    <source>
        <strain evidence="3 4">JCM19232</strain>
    </source>
</reference>
<evidence type="ECO:0000259" key="2">
    <source>
        <dbReference type="Pfam" id="PF01551"/>
    </source>
</evidence>
<reference evidence="3 4" key="2">
    <citation type="submission" date="2015-01" db="EMBL/GenBank/DDBJ databases">
        <authorList>
            <consortium name="NBRP consortium"/>
            <person name="Sawabe T."/>
            <person name="Meirelles P."/>
            <person name="Feng G."/>
            <person name="Sayaka M."/>
            <person name="Hattori M."/>
            <person name="Ohkuma M."/>
        </authorList>
    </citation>
    <scope>NUCLEOTIDE SEQUENCE [LARGE SCALE GENOMIC DNA]</scope>
    <source>
        <strain evidence="3 4">JCM19232</strain>
    </source>
</reference>
<dbReference type="CDD" id="cd12797">
    <property type="entry name" value="M23_peptidase"/>
    <property type="match status" value="1"/>
</dbReference>
<dbReference type="AlphaFoldDB" id="A0A0B8PRH2"/>
<keyword evidence="1" id="KW-0732">Signal</keyword>
<dbReference type="EMBL" id="BBSA01000018">
    <property type="protein sequence ID" value="GAM65264.1"/>
    <property type="molecule type" value="Genomic_DNA"/>
</dbReference>
<sequence length="253" mass="28051">MIRVVLLLSLTVSLTASFIKILGLERESVELNLNQSKLVEEAYSLKIKRKLLEEELENTKKSLNSLEGSILEFTQLKSFPKSGNQIKDTLKSHVIWESIPTGRPVEGDISSNFGFRIHPISGRKSFHEGVDFSVPEGTPVFATADGIVEGVRPGNIGDGNLLRIDHGFGMKSSYSHLKNFMVGHGDVISKGDLIAYSGNTGSSTAPHLHYEIWHLDNKVDPTLYLKVDFEEFTQLIKSVGLKQTLSILNTNRT</sequence>
<dbReference type="FunFam" id="2.70.70.10:FF:000006">
    <property type="entry name" value="M23 family peptidase"/>
    <property type="match status" value="1"/>
</dbReference>
<evidence type="ECO:0000313" key="4">
    <source>
        <dbReference type="Proteomes" id="UP000031670"/>
    </source>
</evidence>
<organism evidence="3 4">
    <name type="scientific">Vibrio ishigakensis</name>
    <dbReference type="NCBI Taxonomy" id="1481914"/>
    <lineage>
        <taxon>Bacteria</taxon>
        <taxon>Pseudomonadati</taxon>
        <taxon>Pseudomonadota</taxon>
        <taxon>Gammaproteobacteria</taxon>
        <taxon>Vibrionales</taxon>
        <taxon>Vibrionaceae</taxon>
        <taxon>Vibrio</taxon>
    </lineage>
</organism>
<evidence type="ECO:0000256" key="1">
    <source>
        <dbReference type="ARBA" id="ARBA00022729"/>
    </source>
</evidence>
<dbReference type="InterPro" id="IPR050570">
    <property type="entry name" value="Cell_wall_metabolism_enzyme"/>
</dbReference>
<dbReference type="PANTHER" id="PTHR21666">
    <property type="entry name" value="PEPTIDASE-RELATED"/>
    <property type="match status" value="1"/>
</dbReference>